<evidence type="ECO:0000256" key="1">
    <source>
        <dbReference type="SAM" id="Phobius"/>
    </source>
</evidence>
<keyword evidence="1" id="KW-0812">Transmembrane</keyword>
<comment type="caution">
    <text evidence="2">The sequence shown here is derived from an EMBL/GenBank/DDBJ whole genome shotgun (WGS) entry which is preliminary data.</text>
</comment>
<reference evidence="2 3" key="1">
    <citation type="submission" date="2024-07" db="EMBL/GenBank/DDBJ databases">
        <authorList>
            <person name="Akdeniz Z."/>
        </authorList>
    </citation>
    <scope>NUCLEOTIDE SEQUENCE [LARGE SCALE GENOMIC DNA]</scope>
</reference>
<feature type="transmembrane region" description="Helical" evidence="1">
    <location>
        <begin position="107"/>
        <end position="125"/>
    </location>
</feature>
<organism evidence="2 3">
    <name type="scientific">Hexamita inflata</name>
    <dbReference type="NCBI Taxonomy" id="28002"/>
    <lineage>
        <taxon>Eukaryota</taxon>
        <taxon>Metamonada</taxon>
        <taxon>Diplomonadida</taxon>
        <taxon>Hexamitidae</taxon>
        <taxon>Hexamitinae</taxon>
        <taxon>Hexamita</taxon>
    </lineage>
</organism>
<dbReference type="EMBL" id="CAXDID020000306">
    <property type="protein sequence ID" value="CAL6074265.1"/>
    <property type="molecule type" value="Genomic_DNA"/>
</dbReference>
<evidence type="ECO:0000313" key="3">
    <source>
        <dbReference type="Proteomes" id="UP001642409"/>
    </source>
</evidence>
<keyword evidence="1" id="KW-0472">Membrane</keyword>
<proteinExistence type="predicted"/>
<dbReference type="Proteomes" id="UP001642409">
    <property type="component" value="Unassembled WGS sequence"/>
</dbReference>
<evidence type="ECO:0000313" key="2">
    <source>
        <dbReference type="EMBL" id="CAL6074265.1"/>
    </source>
</evidence>
<protein>
    <submittedName>
        <fullName evidence="2">Hypothetical_protein</fullName>
    </submittedName>
</protein>
<accession>A0ABP1L0Z6</accession>
<name>A0ABP1L0Z6_9EUKA</name>
<keyword evidence="1" id="KW-1133">Transmembrane helix</keyword>
<keyword evidence="3" id="KW-1185">Reference proteome</keyword>
<sequence length="133" mass="15276">MQDTFVDELNQFHQYPQQIEQNGQILQITFPDETAMIPVSVDCQGNGLAIIDYADHSSYQGKINLNQPAEFGLYEAAGASILDSISNKQLFFTIFLQWSGAKLKRGYLIFMYIIIFLLLFLMYNITRLHNTQN</sequence>
<gene>
    <name evidence="2" type="ORF">HINF_LOCUS56587</name>
</gene>